<organism evidence="3 4">
    <name type="scientific">Amycolatopsis sulphurea</name>
    <dbReference type="NCBI Taxonomy" id="76022"/>
    <lineage>
        <taxon>Bacteria</taxon>
        <taxon>Bacillati</taxon>
        <taxon>Actinomycetota</taxon>
        <taxon>Actinomycetes</taxon>
        <taxon>Pseudonocardiales</taxon>
        <taxon>Pseudonocardiaceae</taxon>
        <taxon>Amycolatopsis</taxon>
    </lineage>
</organism>
<dbReference type="Pfam" id="PF08940">
    <property type="entry name" value="DUF1918"/>
    <property type="match status" value="1"/>
</dbReference>
<feature type="compositionally biased region" description="Basic and acidic residues" evidence="1">
    <location>
        <begin position="67"/>
        <end position="79"/>
    </location>
</feature>
<protein>
    <submittedName>
        <fullName evidence="3">Uncharacterized protein DUF1918</fullName>
    </submittedName>
</protein>
<feature type="compositionally biased region" description="Gly residues" evidence="1">
    <location>
        <begin position="84"/>
        <end position="93"/>
    </location>
</feature>
<sequence length="93" mass="10392">MQAQPGDWLVVKGVRVDLPEQRGRIVEVGSPDGGPPFTVRWQADDHVSTIFPGPDAIVLTEAEISAQDEHDRERSERQRAQRRAGGGTHRVRR</sequence>
<keyword evidence="4" id="KW-1185">Reference proteome</keyword>
<reference evidence="3 4" key="1">
    <citation type="submission" date="2017-10" db="EMBL/GenBank/DDBJ databases">
        <title>Sequencing the genomes of 1000 actinobacteria strains.</title>
        <authorList>
            <person name="Klenk H.-P."/>
        </authorList>
    </citation>
    <scope>NUCLEOTIDE SEQUENCE [LARGE SCALE GENOMIC DNA]</scope>
    <source>
        <strain evidence="3 4">DSM 46092</strain>
    </source>
</reference>
<accession>A0A2A9G396</accession>
<dbReference type="SUPFAM" id="SSF50118">
    <property type="entry name" value="Cell growth inhibitor/plasmid maintenance toxic component"/>
    <property type="match status" value="1"/>
</dbReference>
<comment type="caution">
    <text evidence="3">The sequence shown here is derived from an EMBL/GenBank/DDBJ whole genome shotgun (WGS) entry which is preliminary data.</text>
</comment>
<dbReference type="RefSeq" id="WP_098509838.1">
    <property type="nucleotide sequence ID" value="NZ_JBIAKZ010000010.1"/>
</dbReference>
<evidence type="ECO:0000256" key="1">
    <source>
        <dbReference type="SAM" id="MobiDB-lite"/>
    </source>
</evidence>
<feature type="region of interest" description="Disordered" evidence="1">
    <location>
        <begin position="62"/>
        <end position="93"/>
    </location>
</feature>
<proteinExistence type="predicted"/>
<evidence type="ECO:0000313" key="4">
    <source>
        <dbReference type="Proteomes" id="UP000243542"/>
    </source>
</evidence>
<dbReference type="Gene3D" id="2.30.30.440">
    <property type="entry name" value="Domain of unknown function DUF1918"/>
    <property type="match status" value="1"/>
</dbReference>
<dbReference type="Proteomes" id="UP000243542">
    <property type="component" value="Unassembled WGS sequence"/>
</dbReference>
<evidence type="ECO:0000313" key="3">
    <source>
        <dbReference type="EMBL" id="PFG57215.1"/>
    </source>
</evidence>
<evidence type="ECO:0000259" key="2">
    <source>
        <dbReference type="Pfam" id="PF08940"/>
    </source>
</evidence>
<name>A0A2A9G396_9PSEU</name>
<feature type="domain" description="DUF1918" evidence="2">
    <location>
        <begin position="1"/>
        <end position="58"/>
    </location>
</feature>
<dbReference type="EMBL" id="PDJK01000001">
    <property type="protein sequence ID" value="PFG57215.1"/>
    <property type="molecule type" value="Genomic_DNA"/>
</dbReference>
<dbReference type="InterPro" id="IPR015035">
    <property type="entry name" value="DUF1918"/>
</dbReference>
<gene>
    <name evidence="3" type="ORF">ATK36_0780</name>
</gene>
<dbReference type="AlphaFoldDB" id="A0A2A9G396"/>